<dbReference type="EMBL" id="JAHZIK010000315">
    <property type="protein sequence ID" value="MBW7455177.1"/>
    <property type="molecule type" value="Genomic_DNA"/>
</dbReference>
<dbReference type="Pfam" id="PF00395">
    <property type="entry name" value="SLH"/>
    <property type="match status" value="1"/>
</dbReference>
<proteinExistence type="predicted"/>
<comment type="caution">
    <text evidence="3">The sequence shown here is derived from an EMBL/GenBank/DDBJ whole genome shotgun (WGS) entry which is preliminary data.</text>
</comment>
<name>A0ABS7C2R8_9BACL</name>
<reference evidence="3 4" key="1">
    <citation type="submission" date="2021-07" db="EMBL/GenBank/DDBJ databases">
        <title>Paenibacillus radiodurans sp. nov., isolated from the southeastern edge of Tengger Desert.</title>
        <authorList>
            <person name="Zhang G."/>
        </authorList>
    </citation>
    <scope>NUCLEOTIDE SEQUENCE [LARGE SCALE GENOMIC DNA]</scope>
    <source>
        <strain evidence="3 4">CCM 7311</strain>
    </source>
</reference>
<evidence type="ECO:0000313" key="3">
    <source>
        <dbReference type="EMBL" id="MBW7455177.1"/>
    </source>
</evidence>
<protein>
    <submittedName>
        <fullName evidence="3">S-layer homology domain-containing protein</fullName>
    </submittedName>
</protein>
<feature type="non-terminal residue" evidence="3">
    <location>
        <position position="192"/>
    </location>
</feature>
<evidence type="ECO:0000313" key="4">
    <source>
        <dbReference type="Proteomes" id="UP001519887"/>
    </source>
</evidence>
<dbReference type="Proteomes" id="UP001519887">
    <property type="component" value="Unassembled WGS sequence"/>
</dbReference>
<organism evidence="3 4">
    <name type="scientific">Paenibacillus sepulcri</name>
    <dbReference type="NCBI Taxonomy" id="359917"/>
    <lineage>
        <taxon>Bacteria</taxon>
        <taxon>Bacillati</taxon>
        <taxon>Bacillota</taxon>
        <taxon>Bacilli</taxon>
        <taxon>Bacillales</taxon>
        <taxon>Paenibacillaceae</taxon>
        <taxon>Paenibacillus</taxon>
    </lineage>
</organism>
<feature type="signal peptide" evidence="1">
    <location>
        <begin position="1"/>
        <end position="32"/>
    </location>
</feature>
<evidence type="ECO:0000259" key="2">
    <source>
        <dbReference type="PROSITE" id="PS51272"/>
    </source>
</evidence>
<gene>
    <name evidence="3" type="ORF">K0U00_14155</name>
</gene>
<dbReference type="PROSITE" id="PS51272">
    <property type="entry name" value="SLH"/>
    <property type="match status" value="1"/>
</dbReference>
<feature type="chain" id="PRO_5045168200" evidence="1">
    <location>
        <begin position="33"/>
        <end position="192"/>
    </location>
</feature>
<accession>A0ABS7C2R8</accession>
<sequence length="192" mass="20874">MFKANKWLKGVSSLVIFSVLSSFTITGGAVFADSSAVTKFSDVPVAHWAQKHITKLALQGIVKGDNGVFKPNDNVSQQEAVTMAIRFIGIENEVKEDQAVVFSSAFKVNDYFKPYVALAFQKGLLDRDEEFKLAEENEAVTWGAKKATREWITKLVVNAIGKQSAAAELASTPVAFSDRNSVSEGFAGYVNA</sequence>
<dbReference type="InterPro" id="IPR001119">
    <property type="entry name" value="SLH_dom"/>
</dbReference>
<feature type="domain" description="SLH" evidence="2">
    <location>
        <begin position="36"/>
        <end position="98"/>
    </location>
</feature>
<keyword evidence="4" id="KW-1185">Reference proteome</keyword>
<keyword evidence="1" id="KW-0732">Signal</keyword>
<evidence type="ECO:0000256" key="1">
    <source>
        <dbReference type="SAM" id="SignalP"/>
    </source>
</evidence>